<keyword evidence="1" id="KW-0812">Transmembrane</keyword>
<evidence type="ECO:0000313" key="2">
    <source>
        <dbReference type="EMBL" id="AXF41145.1"/>
    </source>
</evidence>
<accession>A0A345AW62</accession>
<feature type="transmembrane region" description="Helical" evidence="1">
    <location>
        <begin position="63"/>
        <end position="81"/>
    </location>
</feature>
<proteinExistence type="predicted"/>
<organism evidence="2 3">
    <name type="scientific">Cyanophage S-TIM4</name>
    <dbReference type="NCBI Taxonomy" id="1048189"/>
    <lineage>
        <taxon>Viruses</taxon>
        <taxon>Duplodnaviria</taxon>
        <taxon>Heunggongvirae</taxon>
        <taxon>Uroviricota</taxon>
        <taxon>Caudoviricetes</taxon>
        <taxon>Pantevenvirales</taxon>
        <taxon>Kyanoviridae</taxon>
        <taxon>Thaumasvirus</taxon>
        <taxon>Thaumasvirus stim4</taxon>
    </lineage>
</organism>
<sequence>MIPFLLTSAAFLNFAFYIYAIGFVVALALEQYLKVRPLSADSSMNERNNYIVQTNRKYCWRQAWVVNLFWFLCNIALFVISRNMQTPQDTFWNGI</sequence>
<keyword evidence="3" id="KW-1185">Reference proteome</keyword>
<dbReference type="EMBL" id="MH512890">
    <property type="protein sequence ID" value="AXF41145.1"/>
    <property type="molecule type" value="Genomic_DNA"/>
</dbReference>
<name>A0A345AW62_9CAUD</name>
<dbReference type="KEGG" id="vg:54997124"/>
<dbReference type="RefSeq" id="YP_009806266.1">
    <property type="nucleotide sequence ID" value="NC_048015.1"/>
</dbReference>
<gene>
    <name evidence="2" type="primary">ORF_9</name>
    <name evidence="2" type="ORF">S-TIM4_ORF_9</name>
</gene>
<feature type="transmembrane region" description="Helical" evidence="1">
    <location>
        <begin position="6"/>
        <end position="29"/>
    </location>
</feature>
<dbReference type="GeneID" id="54997124"/>
<keyword evidence="1" id="KW-1133">Transmembrane helix</keyword>
<dbReference type="Proteomes" id="UP000257501">
    <property type="component" value="Segment"/>
</dbReference>
<evidence type="ECO:0000313" key="3">
    <source>
        <dbReference type="Proteomes" id="UP000257501"/>
    </source>
</evidence>
<evidence type="ECO:0000256" key="1">
    <source>
        <dbReference type="SAM" id="Phobius"/>
    </source>
</evidence>
<protein>
    <submittedName>
        <fullName evidence="2">Uncharacterized protein</fullName>
    </submittedName>
</protein>
<reference evidence="2 3" key="1">
    <citation type="journal article" date="2011" name="Nature">
        <title>Genomic island variability facilitates Prochlorococcus-virus coexistence.</title>
        <authorList>
            <person name="Avrani S."/>
            <person name="Wurtzel O."/>
            <person name="Sharon I."/>
            <person name="Sorek R."/>
            <person name="Lindell D."/>
        </authorList>
    </citation>
    <scope>NUCLEOTIDE SEQUENCE [LARGE SCALE GENOMIC DNA]</scope>
</reference>
<keyword evidence="1" id="KW-0472">Membrane</keyword>